<feature type="region of interest" description="Disordered" evidence="1">
    <location>
        <begin position="35"/>
        <end position="61"/>
    </location>
</feature>
<protein>
    <recommendedName>
        <fullName evidence="2">Gamma-secretase-activating protein C-terminal domain-containing protein</fullName>
    </recommendedName>
</protein>
<dbReference type="InterPro" id="IPR028010">
    <property type="entry name" value="GSAP_C_dom"/>
</dbReference>
<dbReference type="OrthoDB" id="19866at2759"/>
<dbReference type="Proteomes" id="UP000695562">
    <property type="component" value="Unassembled WGS sequence"/>
</dbReference>
<dbReference type="GO" id="GO:0005802">
    <property type="term" value="C:trans-Golgi network"/>
    <property type="evidence" value="ECO:0007669"/>
    <property type="project" value="TreeGrafter"/>
</dbReference>
<organism evidence="3 4">
    <name type="scientific">Polysphondylium violaceum</name>
    <dbReference type="NCBI Taxonomy" id="133409"/>
    <lineage>
        <taxon>Eukaryota</taxon>
        <taxon>Amoebozoa</taxon>
        <taxon>Evosea</taxon>
        <taxon>Eumycetozoa</taxon>
        <taxon>Dictyostelia</taxon>
        <taxon>Dictyosteliales</taxon>
        <taxon>Dictyosteliaceae</taxon>
        <taxon>Polysphondylium</taxon>
    </lineage>
</organism>
<dbReference type="PANTHER" id="PTHR13630:SF1">
    <property type="entry name" value="GAMMA-SECRETASE-ACTIVATING PROTEIN"/>
    <property type="match status" value="1"/>
</dbReference>
<dbReference type="EMBL" id="AJWJ01000249">
    <property type="protein sequence ID" value="KAF2072765.1"/>
    <property type="molecule type" value="Genomic_DNA"/>
</dbReference>
<dbReference type="InterPro" id="IPR026172">
    <property type="entry name" value="GSAP_fam"/>
</dbReference>
<dbReference type="AlphaFoldDB" id="A0A8J4UYH4"/>
<feature type="compositionally biased region" description="Low complexity" evidence="1">
    <location>
        <begin position="113"/>
        <end position="131"/>
    </location>
</feature>
<evidence type="ECO:0000256" key="1">
    <source>
        <dbReference type="SAM" id="MobiDB-lite"/>
    </source>
</evidence>
<name>A0A8J4UYH4_9MYCE</name>
<keyword evidence="4" id="KW-1185">Reference proteome</keyword>
<feature type="region of interest" description="Disordered" evidence="1">
    <location>
        <begin position="99"/>
        <end position="135"/>
    </location>
</feature>
<dbReference type="Pfam" id="PF14959">
    <property type="entry name" value="GSAP-16"/>
    <property type="match status" value="1"/>
</dbReference>
<evidence type="ECO:0000313" key="4">
    <source>
        <dbReference type="Proteomes" id="UP000695562"/>
    </source>
</evidence>
<feature type="compositionally biased region" description="Low complexity" evidence="1">
    <location>
        <begin position="39"/>
        <end position="61"/>
    </location>
</feature>
<evidence type="ECO:0000259" key="2">
    <source>
        <dbReference type="Pfam" id="PF14959"/>
    </source>
</evidence>
<feature type="compositionally biased region" description="Low complexity" evidence="1">
    <location>
        <begin position="1009"/>
        <end position="1021"/>
    </location>
</feature>
<feature type="domain" description="Gamma-secretase-activating protein C-terminal" evidence="2">
    <location>
        <begin position="817"/>
        <end position="914"/>
    </location>
</feature>
<comment type="caution">
    <text evidence="3">The sequence shown here is derived from an EMBL/GenBank/DDBJ whole genome shotgun (WGS) entry which is preliminary data.</text>
</comment>
<accession>A0A8J4UYH4</accession>
<sequence length="1157" mass="130337">MFKFRSIFSLEHDVIPRIPSDQFPPPESLIKKRCSLDNQQQQQPQQTYQIPIQQQQQQQQQQFSLPIYSHLNNNNNNNNGSPSKMVVLQQQIKLGSSLSSAPIHFSNDGDQDNNNSNNNNNSSISSNSNNNTEQQQQIDYIQSINLRIIGRERNGILLLGRTSKVDGVLKTYIDTFDISKKDFNNMCVLNGNVISATISNDKAFIVYTVKSPEKIIEAQKTIELYTSYIYDKRTQSSSVLENASHYPLYYHFLPGFHEKSSVQLLLFQNDECYTVKVTLKTDESQQQYVPLNKKPSKTNIFRKCFWYQYDSVNYTLYSLQTKQKSTFVSSSSGSVNGNANGANNGSALPPSESILKIWSLANGKVQSYDPIPLQLNVDPFKLSTNIPIPLGAGNSTGMDPVFQNIHIIKLPILGLVLCHQEESQQAHSIRISIYLLHLKQKIRYSIPLNAMGDGISSSTRVLFDHFGSLLIIYIPGYFFQYIDCALDHEPCIGITLFKDLSLRLTDLANNQDSAGILSARVKPLPDKLSTSIIPFSFSSADPRKEKEHHHTTGSAKSGQYLFDYANGILYHYQFTRESIRNLFEPGIMEPGTDVQAIHLAIIHLDDRELGTSLITRASQSNLFTTDLFKEYILCSTYSVLRTNNIDPALLHSLPLSYPDGIDVSQHNRRLKDLEVSLINTTIPTMFMRKEENRRRLKTFEVTKSEITNKDGPTFSGFWRNFFGIDDFADIQIGARAKEGLSNSGGKINTSNHKGQMQVEQHLFENTTYEEDPLKEINLYVISVSEFFNQISQRETKDKLVEWATAFRHIQINVVNTLYKTIKICCCGGANINDVFAIKDMRHSNRLTLFQALEKLYSAIEELYCPFPKDFYTQFTTLGFYCLQRPVFLQFLQKGIFVITKSFVQVIKKEFPNLDKLSQPTRDFINQIILQLRDQESVIEFLQSDPTNTKFIVEHLISLATQNIHPKSYVDPNSVDLMPDYSDSSFLPLSVLHDFLKSLVTNIPSHISTPISSPISTSSNGNSVGGGNNPANNNNNSKFYTPPTSPLRISSSNQSVITAYQPFSCSPVNFNNLSSSMGNLNISSPPNVSPMMSGGANGGVGGNPPQRDPMSTSLGNLNNLTSNPIYNNSQNILNAFHFLDQNTDKILQQMFENVNNAP</sequence>
<feature type="region of interest" description="Disordered" evidence="1">
    <location>
        <begin position="1092"/>
        <end position="1115"/>
    </location>
</feature>
<dbReference type="PANTHER" id="PTHR13630">
    <property type="entry name" value="GAMMA-SECRETASE-ACTIVATING PROTEIN"/>
    <property type="match status" value="1"/>
</dbReference>
<proteinExistence type="predicted"/>
<dbReference type="GO" id="GO:1902004">
    <property type="term" value="P:positive regulation of amyloid-beta formation"/>
    <property type="evidence" value="ECO:0007669"/>
    <property type="project" value="TreeGrafter"/>
</dbReference>
<evidence type="ECO:0000313" key="3">
    <source>
        <dbReference type="EMBL" id="KAF2072765.1"/>
    </source>
</evidence>
<feature type="region of interest" description="Disordered" evidence="1">
    <location>
        <begin position="1009"/>
        <end position="1044"/>
    </location>
</feature>
<gene>
    <name evidence="3" type="ORF">CYY_005911</name>
</gene>
<reference evidence="3" key="1">
    <citation type="submission" date="2020-01" db="EMBL/GenBank/DDBJ databases">
        <title>Development of genomics and gene disruption for Polysphondylium violaceum indicates a role for the polyketide synthase stlB in stalk morphogenesis.</title>
        <authorList>
            <person name="Narita B."/>
            <person name="Kawabe Y."/>
            <person name="Kin K."/>
            <person name="Saito T."/>
            <person name="Gibbs R."/>
            <person name="Kuspa A."/>
            <person name="Muzny D."/>
            <person name="Queller D."/>
            <person name="Richards S."/>
            <person name="Strassman J."/>
            <person name="Sucgang R."/>
            <person name="Worley K."/>
            <person name="Schaap P."/>
        </authorList>
    </citation>
    <scope>NUCLEOTIDE SEQUENCE</scope>
    <source>
        <strain evidence="3">QSvi11</strain>
    </source>
</reference>